<accession>A0ABZ2V3B8</accession>
<feature type="region of interest" description="Disordered" evidence="1">
    <location>
        <begin position="229"/>
        <end position="272"/>
    </location>
</feature>
<dbReference type="RefSeq" id="WP_341365868.1">
    <property type="nucleotide sequence ID" value="NZ_CP150951.2"/>
</dbReference>
<dbReference type="InterPro" id="IPR011330">
    <property type="entry name" value="Glyco_hydro/deAcase_b/a-brl"/>
</dbReference>
<reference evidence="3" key="1">
    <citation type="submission" date="2024-04" db="EMBL/GenBank/DDBJ databases">
        <title>Phylogenomic analyses of a clade within the roseobacter group suggest taxonomic reassignments of species of the genera Aestuariivita, Citreicella, Loktanella, Nautella, Pelagibaca, Ruegeria, Thalassobius, Thiobacimonas and Tropicibacter, and the proposal o.</title>
        <authorList>
            <person name="Jeon C.O."/>
        </authorList>
    </citation>
    <scope>NUCLEOTIDE SEQUENCE [LARGE SCALE GENOMIC DNA]</scope>
    <source>
        <strain evidence="3">BS5-3</strain>
    </source>
</reference>
<name>A0ABZ2V3B8_9RHOB</name>
<organism evidence="2 3">
    <name type="scientific">Yoonia phaeophyticola</name>
    <dbReference type="NCBI Taxonomy" id="3137369"/>
    <lineage>
        <taxon>Bacteria</taxon>
        <taxon>Pseudomonadati</taxon>
        <taxon>Pseudomonadota</taxon>
        <taxon>Alphaproteobacteria</taxon>
        <taxon>Rhodobacterales</taxon>
        <taxon>Paracoccaceae</taxon>
        <taxon>Yoonia</taxon>
    </lineage>
</organism>
<evidence type="ECO:0000313" key="3">
    <source>
        <dbReference type="Proteomes" id="UP001440612"/>
    </source>
</evidence>
<sequence>MSGSVSGGLWGLVLGSVGLGIVSLVNEQPSDVVGNDQQIAVVADPVAPVEKPQSDTLSDVAPVALVEAPIALAAPEIGSFPTGPNVDLAASKKAPALQRVIANLGEVSSPDLVAEIITAPAEAPAESPQVAAEAAPAEPVITDTPPQIADAPDLPEVTAEPLPSVALDLTPEPETPLVEVPAPLLDAPSADDAEVVADAARPAPAPAPAVPDAETPAPAIVADAVPEVQPEEATPEISAEPQPPEPEIAATSPTPTIRVNRPGATPSETAGQGAEIVTEDSLADDASALERFAAVFELETELPLLSVVMIDDGGVEATPSKIAALPVPVTVVVDALAPEASEKMEAYRAEGVEVMLQTSLPSGAIPTDVEVAFEAAFAILPETVGLFSDASGLMQSNRAVAQQVVDILGSEGRGLVVVERGLGGALRIAEQAGLPAAAVLRDLDGNGEGEAAVMRALDQAAFRARQTGNAVLLARSSTETLAALENWGAENNGAQIALAPASAVLLKVADSE</sequence>
<evidence type="ECO:0000256" key="1">
    <source>
        <dbReference type="SAM" id="MobiDB-lite"/>
    </source>
</evidence>
<dbReference type="EMBL" id="CP150951">
    <property type="protein sequence ID" value="WZC47748.1"/>
    <property type="molecule type" value="Genomic_DNA"/>
</dbReference>
<proteinExistence type="predicted"/>
<keyword evidence="3" id="KW-1185">Reference proteome</keyword>
<dbReference type="Gene3D" id="3.20.20.370">
    <property type="entry name" value="Glycoside hydrolase/deacetylase"/>
    <property type="match status" value="1"/>
</dbReference>
<dbReference type="Pfam" id="PF04748">
    <property type="entry name" value="Polysacc_deac_2"/>
    <property type="match status" value="1"/>
</dbReference>
<dbReference type="CDD" id="cd10936">
    <property type="entry name" value="CE4_DAC2"/>
    <property type="match status" value="1"/>
</dbReference>
<dbReference type="Proteomes" id="UP001440612">
    <property type="component" value="Chromosome"/>
</dbReference>
<dbReference type="SUPFAM" id="SSF88713">
    <property type="entry name" value="Glycoside hydrolase/deacetylase"/>
    <property type="match status" value="1"/>
</dbReference>
<gene>
    <name evidence="2" type="ORF">AABB29_12615</name>
</gene>
<protein>
    <submittedName>
        <fullName evidence="2">Divergent polysaccharide deacetylase family protein</fullName>
    </submittedName>
</protein>
<dbReference type="InterPro" id="IPR006837">
    <property type="entry name" value="Divergent_DAC"/>
</dbReference>
<evidence type="ECO:0000313" key="2">
    <source>
        <dbReference type="EMBL" id="WZC47748.1"/>
    </source>
</evidence>